<evidence type="ECO:0000313" key="3">
    <source>
        <dbReference type="Proteomes" id="UP000006443"/>
    </source>
</evidence>
<dbReference type="eggNOG" id="COG2998">
    <property type="taxonomic scope" value="Bacteria"/>
</dbReference>
<dbReference type="InterPro" id="IPR036388">
    <property type="entry name" value="WH-like_DNA-bd_sf"/>
</dbReference>
<gene>
    <name evidence="2" type="ORF">DealDRAFT_2509</name>
</gene>
<dbReference type="PANTHER" id="PTHR37945:SF1">
    <property type="entry name" value="EXTRACELLULAR TUNGSTATE BINDING PROTEIN"/>
    <property type="match status" value="1"/>
</dbReference>
<reference evidence="2 3" key="1">
    <citation type="submission" date="2009-02" db="EMBL/GenBank/DDBJ databases">
        <title>Sequencing of the draft genome and assembly of Dethiobacter alkaliphilus AHT 1.</title>
        <authorList>
            <consortium name="US DOE Joint Genome Institute (JGI-PGF)"/>
            <person name="Lucas S."/>
            <person name="Copeland A."/>
            <person name="Lapidus A."/>
            <person name="Glavina del Rio T."/>
            <person name="Dalin E."/>
            <person name="Tice H."/>
            <person name="Bruce D."/>
            <person name="Goodwin L."/>
            <person name="Pitluck S."/>
            <person name="Larimer F."/>
            <person name="Land M.L."/>
            <person name="Hauser L."/>
            <person name="Muyzer G."/>
        </authorList>
    </citation>
    <scope>NUCLEOTIDE SEQUENCE [LARGE SCALE GENOMIC DNA]</scope>
    <source>
        <strain evidence="2 3">AHT 1</strain>
    </source>
</reference>
<dbReference type="Gene3D" id="3.40.190.10">
    <property type="entry name" value="Periplasmic binding protein-like II"/>
    <property type="match status" value="2"/>
</dbReference>
<evidence type="ECO:0000259" key="1">
    <source>
        <dbReference type="Pfam" id="PF12849"/>
    </source>
</evidence>
<dbReference type="RefSeq" id="WP_008517968.1">
    <property type="nucleotide sequence ID" value="NZ_ACJM01000014.1"/>
</dbReference>
<name>C0GJ50_DETAL</name>
<sequence>MGDWEVSLNLGEKIPGKELLLLLEKIDKTGSLNRAVEEAGVSYRYGWGLLNRAEEALGKALVMRQAGGSAGGGTTLTPAGKKLLGHMQALQREVQGQLAALFTHEDEQPERHLVLASTMEPVVTGLLDVLEQAYLQETGITVRHIAAGSGQAMAMAKAGRVDLILTHAPELEEEFVAHGWGVGRIPVMGNDFVLVGPVADPAGTAKAQSAAAAFKSISQAKQIFISRGDQSGTHLAEQKIWRQAGINPAGCAWYTEARNTLGNYGMLQRAAELGGYTLVDRASFTTGYSEEKMAILFAKDPLLENIFCAIPVSRKKAAVNQDGAESFAAWLTSSTAVGIIFDFGRKEYGEPLFTPYKQ</sequence>
<dbReference type="InterPro" id="IPR036390">
    <property type="entry name" value="WH_DNA-bd_sf"/>
</dbReference>
<dbReference type="OrthoDB" id="186379at2"/>
<dbReference type="eggNOG" id="COG2005">
    <property type="taxonomic scope" value="Bacteria"/>
</dbReference>
<evidence type="ECO:0000313" key="2">
    <source>
        <dbReference type="EMBL" id="EEG76683.1"/>
    </source>
</evidence>
<dbReference type="PANTHER" id="PTHR37945">
    <property type="entry name" value="EXTRACELLULAR TUNGSTATE BINDING PROTEIN"/>
    <property type="match status" value="1"/>
</dbReference>
<dbReference type="Proteomes" id="UP000006443">
    <property type="component" value="Unassembled WGS sequence"/>
</dbReference>
<dbReference type="SUPFAM" id="SSF53850">
    <property type="entry name" value="Periplasmic binding protein-like II"/>
    <property type="match status" value="1"/>
</dbReference>
<comment type="caution">
    <text evidence="2">The sequence shown here is derived from an EMBL/GenBank/DDBJ whole genome shotgun (WGS) entry which is preliminary data.</text>
</comment>
<dbReference type="InterPro" id="IPR024370">
    <property type="entry name" value="PBP_domain"/>
</dbReference>
<dbReference type="EMBL" id="ACJM01000014">
    <property type="protein sequence ID" value="EEG76683.1"/>
    <property type="molecule type" value="Genomic_DNA"/>
</dbReference>
<dbReference type="Pfam" id="PF12849">
    <property type="entry name" value="PBP_like_2"/>
    <property type="match status" value="1"/>
</dbReference>
<feature type="domain" description="PBP" evidence="1">
    <location>
        <begin position="107"/>
        <end position="334"/>
    </location>
</feature>
<dbReference type="InterPro" id="IPR052738">
    <property type="entry name" value="ABC-Tungstate_binding"/>
</dbReference>
<dbReference type="Gene3D" id="1.10.10.10">
    <property type="entry name" value="Winged helix-like DNA-binding domain superfamily/Winged helix DNA-binding domain"/>
    <property type="match status" value="1"/>
</dbReference>
<keyword evidence="3" id="KW-1185">Reference proteome</keyword>
<protein>
    <submittedName>
        <fullName evidence="2">Regulatory protein LysR</fullName>
    </submittedName>
</protein>
<dbReference type="SUPFAM" id="SSF46785">
    <property type="entry name" value="Winged helix' DNA-binding domain"/>
    <property type="match status" value="1"/>
</dbReference>
<organism evidence="2 3">
    <name type="scientific">Dethiobacter alkaliphilus AHT 1</name>
    <dbReference type="NCBI Taxonomy" id="555088"/>
    <lineage>
        <taxon>Bacteria</taxon>
        <taxon>Bacillati</taxon>
        <taxon>Bacillota</taxon>
        <taxon>Dethiobacteria</taxon>
        <taxon>Dethiobacterales</taxon>
        <taxon>Dethiobacteraceae</taxon>
        <taxon>Dethiobacter</taxon>
    </lineage>
</organism>
<proteinExistence type="predicted"/>
<dbReference type="AlphaFoldDB" id="C0GJ50"/>
<accession>C0GJ50</accession>
<dbReference type="STRING" id="555088.DealDRAFT_2509"/>